<evidence type="ECO:0000313" key="8">
    <source>
        <dbReference type="EMBL" id="JAC82680.1"/>
    </source>
</evidence>
<keyword evidence="4 6" id="KW-1133">Transmembrane helix</keyword>
<dbReference type="InterPro" id="IPR036259">
    <property type="entry name" value="MFS_trans_sf"/>
</dbReference>
<dbReference type="GO" id="GO:0016020">
    <property type="term" value="C:membrane"/>
    <property type="evidence" value="ECO:0007669"/>
    <property type="project" value="UniProtKB-SubCell"/>
</dbReference>
<dbReference type="SUPFAM" id="SSF103473">
    <property type="entry name" value="MFS general substrate transporter"/>
    <property type="match status" value="1"/>
</dbReference>
<feature type="transmembrane region" description="Helical" evidence="6">
    <location>
        <begin position="153"/>
        <end position="172"/>
    </location>
</feature>
<sequence>RYGIWTGWASHWAGSAATLLAAACGLPFGRLLRQQPQQPGALEGAEEGDRSDAPLLASLGDFAGDAGEVADSAAEGKTTLLRTVCRAPVLLFLAMVLVMGSGFGTIDSYLFLYLEELKASEALMGACLFATSVAEAPIMYFSNTILRLTGVEVAMHMVIAAFVLRTSLYTLLPLWPTPWLVLPVELLHGITFGLAWSAGTHKAAQLAPDGLMASMQGLFASMYIGVGRGAGGLVGGLVYDRFGARCTFQACATWIAVSWAIISCVKLCFHETKLRATQT</sequence>
<dbReference type="EMBL" id="GBEZ01002367">
    <property type="protein sequence ID" value="JAC82680.1"/>
    <property type="molecule type" value="Transcribed_RNA"/>
</dbReference>
<accession>A0A061SIG8</accession>
<evidence type="ECO:0000256" key="3">
    <source>
        <dbReference type="ARBA" id="ARBA00022692"/>
    </source>
</evidence>
<feature type="transmembrane region" description="Helical" evidence="6">
    <location>
        <begin position="217"/>
        <end position="239"/>
    </location>
</feature>
<gene>
    <name evidence="8" type="ORF">TSPGSL018_5165</name>
</gene>
<keyword evidence="5 6" id="KW-0472">Membrane</keyword>
<proteinExistence type="inferred from homology"/>
<protein>
    <submittedName>
        <fullName evidence="8">Major facilitator superfamily domain-containing protein 6-like</fullName>
    </submittedName>
</protein>
<name>A0A061SIG8_9CHLO</name>
<comment type="subcellular location">
    <subcellularLocation>
        <location evidence="1">Membrane</location>
        <topology evidence="1">Multi-pass membrane protein</topology>
    </subcellularLocation>
</comment>
<keyword evidence="3 6" id="KW-0812">Transmembrane</keyword>
<feature type="transmembrane region" description="Helical" evidence="6">
    <location>
        <begin position="12"/>
        <end position="32"/>
    </location>
</feature>
<evidence type="ECO:0000256" key="5">
    <source>
        <dbReference type="ARBA" id="ARBA00023136"/>
    </source>
</evidence>
<dbReference type="Gene3D" id="1.20.1250.20">
    <property type="entry name" value="MFS general substrate transporter like domains"/>
    <property type="match status" value="1"/>
</dbReference>
<feature type="transmembrane region" description="Helical" evidence="6">
    <location>
        <begin position="89"/>
        <end position="110"/>
    </location>
</feature>
<reference evidence="8" key="1">
    <citation type="submission" date="2014-05" db="EMBL/GenBank/DDBJ databases">
        <title>The transcriptome of the halophilic microalga Tetraselmis sp. GSL018 isolated from the Great Salt Lake, Utah.</title>
        <authorList>
            <person name="Jinkerson R.E."/>
            <person name="D'Adamo S."/>
            <person name="Posewitz M.C."/>
        </authorList>
    </citation>
    <scope>NUCLEOTIDE SEQUENCE</scope>
    <source>
        <strain evidence="8">GSL018</strain>
    </source>
</reference>
<evidence type="ECO:0000259" key="7">
    <source>
        <dbReference type="Pfam" id="PF12832"/>
    </source>
</evidence>
<evidence type="ECO:0000256" key="2">
    <source>
        <dbReference type="ARBA" id="ARBA00005241"/>
    </source>
</evidence>
<evidence type="ECO:0000256" key="1">
    <source>
        <dbReference type="ARBA" id="ARBA00004141"/>
    </source>
</evidence>
<dbReference type="InterPro" id="IPR051717">
    <property type="entry name" value="MFS_MFSD6"/>
</dbReference>
<evidence type="ECO:0000256" key="4">
    <source>
        <dbReference type="ARBA" id="ARBA00022989"/>
    </source>
</evidence>
<feature type="non-terminal residue" evidence="8">
    <location>
        <position position="1"/>
    </location>
</feature>
<feature type="transmembrane region" description="Helical" evidence="6">
    <location>
        <begin position="122"/>
        <end position="141"/>
    </location>
</feature>
<dbReference type="InterPro" id="IPR024989">
    <property type="entry name" value="MFS_assoc_dom"/>
</dbReference>
<organism evidence="8">
    <name type="scientific">Tetraselmis sp. GSL018</name>
    <dbReference type="NCBI Taxonomy" id="582737"/>
    <lineage>
        <taxon>Eukaryota</taxon>
        <taxon>Viridiplantae</taxon>
        <taxon>Chlorophyta</taxon>
        <taxon>core chlorophytes</taxon>
        <taxon>Chlorodendrophyceae</taxon>
        <taxon>Chlorodendrales</taxon>
        <taxon>Chlorodendraceae</taxon>
        <taxon>Tetraselmis</taxon>
    </lineage>
</organism>
<evidence type="ECO:0000256" key="6">
    <source>
        <dbReference type="SAM" id="Phobius"/>
    </source>
</evidence>
<dbReference type="PANTHER" id="PTHR16172:SF41">
    <property type="entry name" value="MAJOR FACILITATOR SUPERFAMILY DOMAIN-CONTAINING PROTEIN 6-LIKE"/>
    <property type="match status" value="1"/>
</dbReference>
<feature type="domain" description="Major facilitator superfamily associated" evidence="7">
    <location>
        <begin position="74"/>
        <end position="250"/>
    </location>
</feature>
<dbReference type="AlphaFoldDB" id="A0A061SIG8"/>
<comment type="similarity">
    <text evidence="2">Belongs to the major facilitator superfamily. MFSD6 family.</text>
</comment>
<dbReference type="PANTHER" id="PTHR16172">
    <property type="entry name" value="MAJOR FACILITATOR SUPERFAMILY DOMAIN-CONTAINING PROTEIN 6-LIKE"/>
    <property type="match status" value="1"/>
</dbReference>
<dbReference type="Pfam" id="PF12832">
    <property type="entry name" value="MFS_1_like"/>
    <property type="match status" value="1"/>
</dbReference>